<dbReference type="SUPFAM" id="SSF52266">
    <property type="entry name" value="SGNH hydrolase"/>
    <property type="match status" value="1"/>
</dbReference>
<dbReference type="Pfam" id="PF00657">
    <property type="entry name" value="Lipase_GDSL"/>
    <property type="match status" value="1"/>
</dbReference>
<dbReference type="CDD" id="cd01837">
    <property type="entry name" value="SGNH_plant_lipase_like"/>
    <property type="match status" value="1"/>
</dbReference>
<dbReference type="EMBL" id="OZ020099">
    <property type="protein sequence ID" value="CAK9271941.1"/>
    <property type="molecule type" value="Genomic_DNA"/>
</dbReference>
<evidence type="ECO:0000313" key="3">
    <source>
        <dbReference type="EMBL" id="CAK9271941.1"/>
    </source>
</evidence>
<dbReference type="InterPro" id="IPR044552">
    <property type="entry name" value="GLIP1-5/GLL25"/>
</dbReference>
<evidence type="ECO:0000256" key="1">
    <source>
        <dbReference type="ARBA" id="ARBA00008668"/>
    </source>
</evidence>
<dbReference type="InterPro" id="IPR036514">
    <property type="entry name" value="SGNH_hydro_sf"/>
</dbReference>
<gene>
    <name evidence="3" type="ORF">CSSPJE1EN1_LOCUS17419</name>
</gene>
<name>A0ABP0WYL0_9BRYO</name>
<protein>
    <recommendedName>
        <fullName evidence="5">GDSL esterase/lipase</fullName>
    </recommendedName>
</protein>
<evidence type="ECO:0008006" key="5">
    <source>
        <dbReference type="Google" id="ProtNLM"/>
    </source>
</evidence>
<keyword evidence="4" id="KW-1185">Reference proteome</keyword>
<dbReference type="Gene3D" id="3.40.50.1110">
    <property type="entry name" value="SGNH hydrolase"/>
    <property type="match status" value="1"/>
</dbReference>
<accession>A0ABP0WYL0</accession>
<sequence>MGVFRMKVLLALSVVIGAWVVVASFLTVVGAVKSVPAYFVFGDSVLDVGENNYVPNAEYHANFPPYGETFFQRPTGRFSNGRNLGDFFAQALALPFAPPYLQPNATFNKGINFASGGSGVLNTTNAGLAIPLGVQLKQYQNATAVLVEELGVVGAKNLISKALFLIASGSNDLTAFLISLATASPAEQKQYNATQYISSMIDGYTTVLEMLYASGARKVVLFGVGLTGCSPSVRSANNSACVNPGNELALGYNEGLKLVVDGFHTAVPDFHLVLTDSYDFISDMVKNPTSFGLKNVTGGCCGAGFLHAQFQCGTKVPANFPGIKQALCKHPSTYLYWDFVHLTEHVDKILFGAFWDGNSSYTYPINVRSLALLETKS</sequence>
<dbReference type="InterPro" id="IPR001087">
    <property type="entry name" value="GDSL"/>
</dbReference>
<dbReference type="InterPro" id="IPR035669">
    <property type="entry name" value="SGNH_plant_lipase-like"/>
</dbReference>
<dbReference type="PANTHER" id="PTHR45966:SF13">
    <property type="entry name" value="GDSL ESTERASE_LIPASE"/>
    <property type="match status" value="1"/>
</dbReference>
<keyword evidence="2" id="KW-0732">Signal</keyword>
<comment type="similarity">
    <text evidence="1">Belongs to the 'GDSL' lipolytic enzyme family.</text>
</comment>
<reference evidence="3" key="1">
    <citation type="submission" date="2024-02" db="EMBL/GenBank/DDBJ databases">
        <authorList>
            <consortium name="ELIXIR-Norway"/>
            <consortium name="Elixir Norway"/>
        </authorList>
    </citation>
    <scope>NUCLEOTIDE SEQUENCE</scope>
</reference>
<evidence type="ECO:0000256" key="2">
    <source>
        <dbReference type="ARBA" id="ARBA00022729"/>
    </source>
</evidence>
<dbReference type="PANTHER" id="PTHR45966">
    <property type="entry name" value="GDSL-LIKE LIPASE/ACYLHYDROLASE"/>
    <property type="match status" value="1"/>
</dbReference>
<dbReference type="Proteomes" id="UP001497444">
    <property type="component" value="Chromosome 4"/>
</dbReference>
<proteinExistence type="inferred from homology"/>
<evidence type="ECO:0000313" key="4">
    <source>
        <dbReference type="Proteomes" id="UP001497444"/>
    </source>
</evidence>
<organism evidence="3 4">
    <name type="scientific">Sphagnum jensenii</name>
    <dbReference type="NCBI Taxonomy" id="128206"/>
    <lineage>
        <taxon>Eukaryota</taxon>
        <taxon>Viridiplantae</taxon>
        <taxon>Streptophyta</taxon>
        <taxon>Embryophyta</taxon>
        <taxon>Bryophyta</taxon>
        <taxon>Sphagnophytina</taxon>
        <taxon>Sphagnopsida</taxon>
        <taxon>Sphagnales</taxon>
        <taxon>Sphagnaceae</taxon>
        <taxon>Sphagnum</taxon>
    </lineage>
</organism>